<dbReference type="AlphaFoldDB" id="A0A834K968"/>
<evidence type="ECO:0000313" key="10">
    <source>
        <dbReference type="EMBL" id="KAF7402220.1"/>
    </source>
</evidence>
<evidence type="ECO:0000256" key="7">
    <source>
        <dbReference type="ARBA" id="ARBA00023180"/>
    </source>
</evidence>
<feature type="signal peptide" evidence="9">
    <location>
        <begin position="1"/>
        <end position="19"/>
    </location>
</feature>
<dbReference type="EMBL" id="JACSDY010000017">
    <property type="protein sequence ID" value="KAF7402220.1"/>
    <property type="molecule type" value="Genomic_DNA"/>
</dbReference>
<keyword evidence="6 8" id="KW-0472">Membrane</keyword>
<keyword evidence="3 8" id="KW-0812">Transmembrane</keyword>
<protein>
    <submittedName>
        <fullName evidence="10">Uncharacterized protein</fullName>
    </submittedName>
</protein>
<proteinExistence type="inferred from homology"/>
<dbReference type="InterPro" id="IPR007947">
    <property type="entry name" value="CD164_MGC24"/>
</dbReference>
<sequence>MRILCVLCTLLVITVTSLARPQDGENATKITTALPLTTAIKKNDSLSGTPASTGKSNEKPNNVIAYTIPSVTTVEKQKEHAELMTTPTKTAILVTSDPKVDSTFAITSSDKISNTTAAAPTIATTTTTTTTTVSSTASGIITTTNAVPTKTSNYSNITTAIPVTTACPPIPGRHFDGLSFLGGIILTICLIGIGIFLCKYCQHICEDKYRTL</sequence>
<dbReference type="Proteomes" id="UP000600918">
    <property type="component" value="Unassembled WGS sequence"/>
</dbReference>
<dbReference type="Pfam" id="PF05283">
    <property type="entry name" value="MGC-24"/>
    <property type="match status" value="1"/>
</dbReference>
<evidence type="ECO:0000313" key="11">
    <source>
        <dbReference type="Proteomes" id="UP000600918"/>
    </source>
</evidence>
<keyword evidence="4 9" id="KW-0732">Signal</keyword>
<evidence type="ECO:0000256" key="2">
    <source>
        <dbReference type="ARBA" id="ARBA00005341"/>
    </source>
</evidence>
<comment type="caution">
    <text evidence="10">The sequence shown here is derived from an EMBL/GenBank/DDBJ whole genome shotgun (WGS) entry which is preliminary data.</text>
</comment>
<reference evidence="10" key="1">
    <citation type="journal article" date="2020" name="G3 (Bethesda)">
        <title>High-Quality Assemblies for Three Invasive Social Wasps from the &lt;i&gt;Vespula&lt;/i&gt; Genus.</title>
        <authorList>
            <person name="Harrop T.W.R."/>
            <person name="Guhlin J."/>
            <person name="McLaughlin G.M."/>
            <person name="Permina E."/>
            <person name="Stockwell P."/>
            <person name="Gilligan J."/>
            <person name="Le Lec M.F."/>
            <person name="Gruber M.A.M."/>
            <person name="Quinn O."/>
            <person name="Lovegrove M."/>
            <person name="Duncan E.J."/>
            <person name="Remnant E.J."/>
            <person name="Van Eeckhoven J."/>
            <person name="Graham B."/>
            <person name="Knapp R.A."/>
            <person name="Langford K.W."/>
            <person name="Kronenberg Z."/>
            <person name="Press M.O."/>
            <person name="Eacker S.M."/>
            <person name="Wilson-Rankin E.E."/>
            <person name="Purcell J."/>
            <person name="Lester P.J."/>
            <person name="Dearden P.K."/>
        </authorList>
    </citation>
    <scope>NUCLEOTIDE SEQUENCE</scope>
    <source>
        <strain evidence="10">Volc-1</strain>
    </source>
</reference>
<feature type="chain" id="PRO_5032271320" evidence="9">
    <location>
        <begin position="20"/>
        <end position="212"/>
    </location>
</feature>
<dbReference type="GO" id="GO:0016020">
    <property type="term" value="C:membrane"/>
    <property type="evidence" value="ECO:0007669"/>
    <property type="project" value="UniProtKB-SubCell"/>
</dbReference>
<evidence type="ECO:0000256" key="9">
    <source>
        <dbReference type="SAM" id="SignalP"/>
    </source>
</evidence>
<evidence type="ECO:0000256" key="4">
    <source>
        <dbReference type="ARBA" id="ARBA00022729"/>
    </source>
</evidence>
<evidence type="ECO:0000256" key="8">
    <source>
        <dbReference type="SAM" id="Phobius"/>
    </source>
</evidence>
<accession>A0A834K968</accession>
<evidence type="ECO:0000256" key="5">
    <source>
        <dbReference type="ARBA" id="ARBA00022989"/>
    </source>
</evidence>
<keyword evidence="5 8" id="KW-1133">Transmembrane helix</keyword>
<gene>
    <name evidence="10" type="ORF">H0235_015556</name>
</gene>
<dbReference type="OrthoDB" id="6160056at2759"/>
<comment type="similarity">
    <text evidence="2">Belongs to the CD164 family.</text>
</comment>
<evidence type="ECO:0000256" key="1">
    <source>
        <dbReference type="ARBA" id="ARBA00004479"/>
    </source>
</evidence>
<organism evidence="10 11">
    <name type="scientific">Vespula pensylvanica</name>
    <name type="common">Western yellow jacket</name>
    <name type="synonym">Wasp</name>
    <dbReference type="NCBI Taxonomy" id="30213"/>
    <lineage>
        <taxon>Eukaryota</taxon>
        <taxon>Metazoa</taxon>
        <taxon>Ecdysozoa</taxon>
        <taxon>Arthropoda</taxon>
        <taxon>Hexapoda</taxon>
        <taxon>Insecta</taxon>
        <taxon>Pterygota</taxon>
        <taxon>Neoptera</taxon>
        <taxon>Endopterygota</taxon>
        <taxon>Hymenoptera</taxon>
        <taxon>Apocrita</taxon>
        <taxon>Aculeata</taxon>
        <taxon>Vespoidea</taxon>
        <taxon>Vespidae</taxon>
        <taxon>Vespinae</taxon>
        <taxon>Vespula</taxon>
    </lineage>
</organism>
<evidence type="ECO:0000256" key="6">
    <source>
        <dbReference type="ARBA" id="ARBA00023136"/>
    </source>
</evidence>
<keyword evidence="7" id="KW-0325">Glycoprotein</keyword>
<keyword evidence="11" id="KW-1185">Reference proteome</keyword>
<name>A0A834K968_VESPE</name>
<feature type="transmembrane region" description="Helical" evidence="8">
    <location>
        <begin position="177"/>
        <end position="198"/>
    </location>
</feature>
<evidence type="ECO:0000256" key="3">
    <source>
        <dbReference type="ARBA" id="ARBA00022692"/>
    </source>
</evidence>
<comment type="subcellular location">
    <subcellularLocation>
        <location evidence="1">Membrane</location>
        <topology evidence="1">Single-pass type I membrane protein</topology>
    </subcellularLocation>
</comment>